<dbReference type="PANTHER" id="PTHR11271:SF6">
    <property type="entry name" value="GUANINE DEAMINASE"/>
    <property type="match status" value="1"/>
</dbReference>
<comment type="function">
    <text evidence="8">Catalyzes the hydrolytic deamination of guanine, producing xanthine and ammonia.</text>
</comment>
<dbReference type="SUPFAM" id="SSF51338">
    <property type="entry name" value="Composite domain of metallo-dependent hydrolases"/>
    <property type="match status" value="1"/>
</dbReference>
<dbReference type="NCBIfam" id="NF006679">
    <property type="entry name" value="PRK09228.1"/>
    <property type="match status" value="1"/>
</dbReference>
<comment type="catalytic activity">
    <reaction evidence="8">
        <text>guanine + H2O + H(+) = xanthine + NH4(+)</text>
        <dbReference type="Rhea" id="RHEA:14665"/>
        <dbReference type="ChEBI" id="CHEBI:15377"/>
        <dbReference type="ChEBI" id="CHEBI:15378"/>
        <dbReference type="ChEBI" id="CHEBI:16235"/>
        <dbReference type="ChEBI" id="CHEBI:17712"/>
        <dbReference type="ChEBI" id="CHEBI:28938"/>
        <dbReference type="EC" id="3.5.4.3"/>
    </reaction>
</comment>
<dbReference type="InterPro" id="IPR054418">
    <property type="entry name" value="MQNX/HUTI_composite_N"/>
</dbReference>
<comment type="caution">
    <text evidence="13">The sequence shown here is derived from an EMBL/GenBank/DDBJ whole genome shotgun (WGS) entry which is preliminary data.</text>
</comment>
<evidence type="ECO:0000256" key="6">
    <source>
        <dbReference type="ARBA" id="ARBA00022833"/>
    </source>
</evidence>
<feature type="domain" description="Amidohydrolase-related" evidence="10">
    <location>
        <begin position="85"/>
        <end position="447"/>
    </location>
</feature>
<dbReference type="Gene3D" id="3.20.20.140">
    <property type="entry name" value="Metal-dependent hydrolases"/>
    <property type="match status" value="1"/>
</dbReference>
<dbReference type="Pfam" id="PF22039">
    <property type="entry name" value="HUTI_composite_bact"/>
    <property type="match status" value="1"/>
</dbReference>
<evidence type="ECO:0000256" key="3">
    <source>
        <dbReference type="ARBA" id="ARBA00012781"/>
    </source>
</evidence>
<dbReference type="EMBL" id="QYUJ01000006">
    <property type="protein sequence ID" value="RJF75206.1"/>
    <property type="molecule type" value="Genomic_DNA"/>
</dbReference>
<dbReference type="InterPro" id="IPR011059">
    <property type="entry name" value="Metal-dep_hydrolase_composite"/>
</dbReference>
<keyword evidence="6 8" id="KW-0862">Zinc</keyword>
<evidence type="ECO:0000256" key="7">
    <source>
        <dbReference type="NCBIfam" id="TIGR02967"/>
    </source>
</evidence>
<dbReference type="InterPro" id="IPR032466">
    <property type="entry name" value="Metal_Hydrolase"/>
</dbReference>
<evidence type="ECO:0000259" key="10">
    <source>
        <dbReference type="Pfam" id="PF01979"/>
    </source>
</evidence>
<comment type="cofactor">
    <cofactor evidence="8">
        <name>Zn(2+)</name>
        <dbReference type="ChEBI" id="CHEBI:29105"/>
    </cofactor>
    <text evidence="8">Binds 1 zinc ion per subunit.</text>
</comment>
<evidence type="ECO:0000256" key="2">
    <source>
        <dbReference type="ARBA" id="ARBA00006745"/>
    </source>
</evidence>
<evidence type="ECO:0000256" key="4">
    <source>
        <dbReference type="ARBA" id="ARBA00022723"/>
    </source>
</evidence>
<dbReference type="OrthoDB" id="9807210at2"/>
<dbReference type="PANTHER" id="PTHR11271">
    <property type="entry name" value="GUANINE DEAMINASE"/>
    <property type="match status" value="1"/>
</dbReference>
<dbReference type="RefSeq" id="WP_119760406.1">
    <property type="nucleotide sequence ID" value="NZ_QYUJ01000006.1"/>
</dbReference>
<evidence type="ECO:0000256" key="1">
    <source>
        <dbReference type="ARBA" id="ARBA00004984"/>
    </source>
</evidence>
<organism evidence="13 14">
    <name type="scientific">Deinococcus cavernae</name>
    <dbReference type="NCBI Taxonomy" id="2320857"/>
    <lineage>
        <taxon>Bacteria</taxon>
        <taxon>Thermotogati</taxon>
        <taxon>Deinococcota</taxon>
        <taxon>Deinococci</taxon>
        <taxon>Deinococcales</taxon>
        <taxon>Deinococcaceae</taxon>
        <taxon>Deinococcus</taxon>
    </lineage>
</organism>
<feature type="region of interest" description="Disordered" evidence="9">
    <location>
        <begin position="1"/>
        <end position="20"/>
    </location>
</feature>
<sequence length="461" mass="49394">MTQTQTTQPQTNQPQTNQPHTNQTLYRATFMHTPASPFETPDALQVQEDGGLLVAGGVIQASGPFSELRAGHPGAEVSDLRGGLLLPGFIDTHVHYPQGRVIGGLGMPLLEWLDRNALPEEVRLADPDYARAVAQEFTRSLLQNGTTTALVFGSHFAPAVDTLFAEAERSGLRAVAGLVVSDRLLRPELHTTPQRAYEESRALIERWHGVGRQLYAVTPRFSLSASEGMLDACAALMREFQGLRFTSHINENVAEIGVVQGLFPQARDYLDTYERAGLVTRRSVLAHNVHPNDRELGAMAAHGCSAAHCPCSNSALGSGFFPLKRHLQAGVHVSLGTDVGGGTGFSMLKEGLQAYFMQQLQGEQGVSLTPAHLLYLATHAGAQALNLAHLTGDFSVGKFFDAVLIDPAPQTALRAVYAAADSPARLLAATFASGTPGDVARVWAGGDTAYQARRDLAAIHP</sequence>
<dbReference type="Pfam" id="PF01979">
    <property type="entry name" value="Amidohydro_1"/>
    <property type="match status" value="1"/>
</dbReference>
<comment type="pathway">
    <text evidence="1 8">Purine metabolism; guanine degradation; xanthine from guanine: step 1/1.</text>
</comment>
<evidence type="ECO:0000313" key="13">
    <source>
        <dbReference type="EMBL" id="RJF75329.1"/>
    </source>
</evidence>
<evidence type="ECO:0000313" key="14">
    <source>
        <dbReference type="Proteomes" id="UP000286287"/>
    </source>
</evidence>
<dbReference type="Proteomes" id="UP000286287">
    <property type="component" value="Unassembled WGS sequence"/>
</dbReference>
<evidence type="ECO:0000313" key="12">
    <source>
        <dbReference type="EMBL" id="RJF75206.1"/>
    </source>
</evidence>
<dbReference type="GO" id="GO:0008892">
    <property type="term" value="F:guanine deaminase activity"/>
    <property type="evidence" value="ECO:0007669"/>
    <property type="project" value="UniProtKB-UniRule"/>
</dbReference>
<gene>
    <name evidence="13" type="primary">guaD</name>
    <name evidence="12" type="ORF">D3875_01435</name>
    <name evidence="13" type="ORF">D3875_02245</name>
</gene>
<reference evidence="13 14" key="1">
    <citation type="submission" date="2018-09" db="EMBL/GenBank/DDBJ databases">
        <authorList>
            <person name="Zhu H."/>
        </authorList>
    </citation>
    <scope>NUCLEOTIDE SEQUENCE [LARGE SCALE GENOMIC DNA]</scope>
    <source>
        <strain evidence="13 14">K2S05-167</strain>
    </source>
</reference>
<dbReference type="InterPro" id="IPR051607">
    <property type="entry name" value="Metallo-dep_hydrolases"/>
</dbReference>
<keyword evidence="14" id="KW-1185">Reference proteome</keyword>
<dbReference type="Gene3D" id="2.30.40.10">
    <property type="entry name" value="Urease, subunit C, domain 1"/>
    <property type="match status" value="1"/>
</dbReference>
<name>A0A418VGY8_9DEIO</name>
<dbReference type="GO" id="GO:0005829">
    <property type="term" value="C:cytosol"/>
    <property type="evidence" value="ECO:0007669"/>
    <property type="project" value="TreeGrafter"/>
</dbReference>
<dbReference type="GO" id="GO:0008270">
    <property type="term" value="F:zinc ion binding"/>
    <property type="evidence" value="ECO:0007669"/>
    <property type="project" value="UniProtKB-UniRule"/>
</dbReference>
<dbReference type="GO" id="GO:0006147">
    <property type="term" value="P:guanine catabolic process"/>
    <property type="evidence" value="ECO:0007669"/>
    <property type="project" value="UniProtKB-UniRule"/>
</dbReference>
<dbReference type="EC" id="3.5.4.3" evidence="3 7"/>
<protein>
    <recommendedName>
        <fullName evidence="3 7">Guanine deaminase</fullName>
        <shortName evidence="8">Guanase</shortName>
        <ecNumber evidence="3 7">3.5.4.3</ecNumber>
    </recommendedName>
    <alternativeName>
        <fullName evidence="8">Guanine aminohydrolase</fullName>
    </alternativeName>
</protein>
<accession>A0A418VGY8</accession>
<dbReference type="InterPro" id="IPR014311">
    <property type="entry name" value="Guanine_deaminase"/>
</dbReference>
<comment type="similarity">
    <text evidence="2 8">Belongs to the metallo-dependent hydrolases superfamily. ATZ/TRZ family.</text>
</comment>
<evidence type="ECO:0000256" key="9">
    <source>
        <dbReference type="SAM" id="MobiDB-lite"/>
    </source>
</evidence>
<evidence type="ECO:0000256" key="5">
    <source>
        <dbReference type="ARBA" id="ARBA00022801"/>
    </source>
</evidence>
<keyword evidence="4 8" id="KW-0479">Metal-binding</keyword>
<feature type="domain" description="Aminodeoxyfutalosine deaminase/Imidazolonepropionase-like composite" evidence="11">
    <location>
        <begin position="50"/>
        <end position="75"/>
    </location>
</feature>
<dbReference type="AlphaFoldDB" id="A0A418VGY8"/>
<dbReference type="UniPathway" id="UPA00603">
    <property type="reaction ID" value="UER00660"/>
</dbReference>
<proteinExistence type="inferred from homology"/>
<evidence type="ECO:0000256" key="8">
    <source>
        <dbReference type="RuleBase" id="RU366009"/>
    </source>
</evidence>
<dbReference type="NCBIfam" id="TIGR02967">
    <property type="entry name" value="guan_deamin"/>
    <property type="match status" value="1"/>
</dbReference>
<dbReference type="InterPro" id="IPR006680">
    <property type="entry name" value="Amidohydro-rel"/>
</dbReference>
<evidence type="ECO:0000259" key="11">
    <source>
        <dbReference type="Pfam" id="PF22039"/>
    </source>
</evidence>
<keyword evidence="5 8" id="KW-0378">Hydrolase</keyword>
<dbReference type="EMBL" id="QYUJ01000006">
    <property type="protein sequence ID" value="RJF75329.1"/>
    <property type="molecule type" value="Genomic_DNA"/>
</dbReference>
<dbReference type="SUPFAM" id="SSF51556">
    <property type="entry name" value="Metallo-dependent hydrolases"/>
    <property type="match status" value="1"/>
</dbReference>